<dbReference type="PANTHER" id="PTHR23513">
    <property type="entry name" value="INTEGRAL MEMBRANE EFFLUX PROTEIN-RELATED"/>
    <property type="match status" value="1"/>
</dbReference>
<name>A0A8J4DRP8_9ACTN</name>
<dbReference type="PROSITE" id="PS50850">
    <property type="entry name" value="MFS"/>
    <property type="match status" value="1"/>
</dbReference>
<organism evidence="8 9">
    <name type="scientific">Virgisporangium aliadipatigenens</name>
    <dbReference type="NCBI Taxonomy" id="741659"/>
    <lineage>
        <taxon>Bacteria</taxon>
        <taxon>Bacillati</taxon>
        <taxon>Actinomycetota</taxon>
        <taxon>Actinomycetes</taxon>
        <taxon>Micromonosporales</taxon>
        <taxon>Micromonosporaceae</taxon>
        <taxon>Virgisporangium</taxon>
    </lineage>
</organism>
<dbReference type="Pfam" id="PF07690">
    <property type="entry name" value="MFS_1"/>
    <property type="match status" value="1"/>
</dbReference>
<feature type="transmembrane region" description="Helical" evidence="6">
    <location>
        <begin position="171"/>
        <end position="190"/>
    </location>
</feature>
<keyword evidence="5 6" id="KW-0472">Membrane</keyword>
<evidence type="ECO:0000256" key="1">
    <source>
        <dbReference type="ARBA" id="ARBA00004651"/>
    </source>
</evidence>
<dbReference type="RefSeq" id="WP_203901857.1">
    <property type="nucleotide sequence ID" value="NZ_BOPF01000020.1"/>
</dbReference>
<evidence type="ECO:0000256" key="3">
    <source>
        <dbReference type="ARBA" id="ARBA00022692"/>
    </source>
</evidence>
<feature type="transmembrane region" description="Helical" evidence="6">
    <location>
        <begin position="21"/>
        <end position="42"/>
    </location>
</feature>
<evidence type="ECO:0000256" key="5">
    <source>
        <dbReference type="ARBA" id="ARBA00023136"/>
    </source>
</evidence>
<gene>
    <name evidence="8" type="ORF">Val02_52560</name>
</gene>
<dbReference type="GO" id="GO:0005886">
    <property type="term" value="C:plasma membrane"/>
    <property type="evidence" value="ECO:0007669"/>
    <property type="project" value="UniProtKB-SubCell"/>
</dbReference>
<protein>
    <submittedName>
        <fullName evidence="8">MFS transporter</fullName>
    </submittedName>
</protein>
<feature type="transmembrane region" description="Helical" evidence="6">
    <location>
        <begin position="261"/>
        <end position="282"/>
    </location>
</feature>
<feature type="transmembrane region" description="Helical" evidence="6">
    <location>
        <begin position="294"/>
        <end position="312"/>
    </location>
</feature>
<keyword evidence="4 6" id="KW-1133">Transmembrane helix</keyword>
<dbReference type="InterPro" id="IPR036259">
    <property type="entry name" value="MFS_trans_sf"/>
</dbReference>
<feature type="domain" description="Major facilitator superfamily (MFS) profile" evidence="7">
    <location>
        <begin position="1"/>
        <end position="403"/>
    </location>
</feature>
<evidence type="ECO:0000256" key="6">
    <source>
        <dbReference type="SAM" id="Phobius"/>
    </source>
</evidence>
<feature type="transmembrane region" description="Helical" evidence="6">
    <location>
        <begin position="223"/>
        <end position="241"/>
    </location>
</feature>
<dbReference type="InterPro" id="IPR020846">
    <property type="entry name" value="MFS_dom"/>
</dbReference>
<dbReference type="CDD" id="cd06173">
    <property type="entry name" value="MFS_MefA_like"/>
    <property type="match status" value="1"/>
</dbReference>
<reference evidence="8" key="1">
    <citation type="submission" date="2021-01" db="EMBL/GenBank/DDBJ databases">
        <title>Whole genome shotgun sequence of Virgisporangium aliadipatigenens NBRC 105644.</title>
        <authorList>
            <person name="Komaki H."/>
            <person name="Tamura T."/>
        </authorList>
    </citation>
    <scope>NUCLEOTIDE SEQUENCE</scope>
    <source>
        <strain evidence="8">NBRC 105644</strain>
    </source>
</reference>
<accession>A0A8J4DRP8</accession>
<keyword evidence="2" id="KW-1003">Cell membrane</keyword>
<feature type="transmembrane region" description="Helical" evidence="6">
    <location>
        <begin position="48"/>
        <end position="70"/>
    </location>
</feature>
<proteinExistence type="predicted"/>
<evidence type="ECO:0000313" key="8">
    <source>
        <dbReference type="EMBL" id="GIJ48370.1"/>
    </source>
</evidence>
<dbReference type="Proteomes" id="UP000619260">
    <property type="component" value="Unassembled WGS sequence"/>
</dbReference>
<comment type="subcellular location">
    <subcellularLocation>
        <location evidence="1">Cell membrane</location>
        <topology evidence="1">Multi-pass membrane protein</topology>
    </subcellularLocation>
</comment>
<dbReference type="InterPro" id="IPR011701">
    <property type="entry name" value="MFS"/>
</dbReference>
<keyword evidence="9" id="KW-1185">Reference proteome</keyword>
<comment type="caution">
    <text evidence="8">The sequence shown here is derived from an EMBL/GenBank/DDBJ whole genome shotgun (WGS) entry which is preliminary data.</text>
</comment>
<evidence type="ECO:0000256" key="2">
    <source>
        <dbReference type="ARBA" id="ARBA00022475"/>
    </source>
</evidence>
<dbReference type="SUPFAM" id="SSF103473">
    <property type="entry name" value="MFS general substrate transporter"/>
    <property type="match status" value="1"/>
</dbReference>
<keyword evidence="3 6" id="KW-0812">Transmembrane</keyword>
<feature type="transmembrane region" description="Helical" evidence="6">
    <location>
        <begin position="379"/>
        <end position="398"/>
    </location>
</feature>
<dbReference type="AlphaFoldDB" id="A0A8J4DRP8"/>
<dbReference type="EMBL" id="BOPF01000020">
    <property type="protein sequence ID" value="GIJ48370.1"/>
    <property type="molecule type" value="Genomic_DNA"/>
</dbReference>
<evidence type="ECO:0000256" key="4">
    <source>
        <dbReference type="ARBA" id="ARBA00022989"/>
    </source>
</evidence>
<evidence type="ECO:0000259" key="7">
    <source>
        <dbReference type="PROSITE" id="PS50850"/>
    </source>
</evidence>
<sequence length="421" mass="44610">MRDYFTILRDHRDYRLIWGGSVINLLGDGATWTALAWMAITLGDAKAVGVLAICYTLPVIIGGTFVGPIIDRFSRRFLLVSDSVLRAVVVASVPLAAWADSVHLWHLYIVAAVYGLLKIVPLGAVPAVVPDIVPKDKIHTAAALESIAFDAAQMIGPVLGGAMIAAWDAPAVLVFDALSYLLFAGCILAMKNRLPRPEHVKEGPGVLANFGWGPVFRLLRKDLVLLSITLAFALFNGAMGMMRVVQPWLASDILEGGATTLGIILGVNNGASLIGSILAGVIKPKDKQMRNIGLLQIVSGAALFLLFLPGLWPVLLAVAVNSLFSGPMTVSSQVIRVARIPVELRGRMMTFMRTLMNSTSPAGAALAGPMLVAGLYHPLIGLMVALAAGPGVVMALAFRNKSFTEELGLKPKTAEPAPANA</sequence>
<dbReference type="PANTHER" id="PTHR23513:SF11">
    <property type="entry name" value="STAPHYLOFERRIN A TRANSPORTER"/>
    <property type="match status" value="1"/>
</dbReference>
<dbReference type="Gene3D" id="1.20.1250.20">
    <property type="entry name" value="MFS general substrate transporter like domains"/>
    <property type="match status" value="1"/>
</dbReference>
<dbReference type="GO" id="GO:0022857">
    <property type="term" value="F:transmembrane transporter activity"/>
    <property type="evidence" value="ECO:0007669"/>
    <property type="project" value="InterPro"/>
</dbReference>
<feature type="transmembrane region" description="Helical" evidence="6">
    <location>
        <begin position="105"/>
        <end position="129"/>
    </location>
</feature>
<evidence type="ECO:0000313" key="9">
    <source>
        <dbReference type="Proteomes" id="UP000619260"/>
    </source>
</evidence>